<keyword evidence="1" id="KW-1133">Transmembrane helix</keyword>
<gene>
    <name evidence="2" type="ORF">BHAOGJBA_6207</name>
</gene>
<keyword evidence="1" id="KW-0472">Membrane</keyword>
<dbReference type="Proteomes" id="UP001055247">
    <property type="component" value="Unassembled WGS sequence"/>
</dbReference>
<evidence type="ECO:0000313" key="3">
    <source>
        <dbReference type="Proteomes" id="UP001055247"/>
    </source>
</evidence>
<evidence type="ECO:0000313" key="2">
    <source>
        <dbReference type="EMBL" id="GJD92651.1"/>
    </source>
</evidence>
<comment type="caution">
    <text evidence="2">The sequence shown here is derived from an EMBL/GenBank/DDBJ whole genome shotgun (WGS) entry which is preliminary data.</text>
</comment>
<accession>A0AAV4ZYX5</accession>
<keyword evidence="1" id="KW-0812">Transmembrane</keyword>
<organism evidence="2 3">
    <name type="scientific">Methylobacterium hispanicum</name>
    <dbReference type="NCBI Taxonomy" id="270350"/>
    <lineage>
        <taxon>Bacteria</taxon>
        <taxon>Pseudomonadati</taxon>
        <taxon>Pseudomonadota</taxon>
        <taxon>Alphaproteobacteria</taxon>
        <taxon>Hyphomicrobiales</taxon>
        <taxon>Methylobacteriaceae</taxon>
        <taxon>Methylobacterium</taxon>
    </lineage>
</organism>
<sequence>MDGELLYLCLTAVSGSGLMMAIGLALEPKSSDD</sequence>
<proteinExistence type="predicted"/>
<protein>
    <submittedName>
        <fullName evidence="2">Uncharacterized protein</fullName>
    </submittedName>
</protein>
<reference evidence="2" key="2">
    <citation type="submission" date="2021-08" db="EMBL/GenBank/DDBJ databases">
        <authorList>
            <person name="Tani A."/>
            <person name="Ola A."/>
            <person name="Ogura Y."/>
            <person name="Katsura K."/>
            <person name="Hayashi T."/>
        </authorList>
    </citation>
    <scope>NUCLEOTIDE SEQUENCE</scope>
    <source>
        <strain evidence="2">DSM 16372</strain>
    </source>
</reference>
<reference evidence="2" key="1">
    <citation type="journal article" date="2016" name="Front. Microbiol.">
        <title>Genome Sequence of the Piezophilic, Mesophilic Sulfate-Reducing Bacterium Desulfovibrio indicus J2T.</title>
        <authorList>
            <person name="Cao J."/>
            <person name="Maignien L."/>
            <person name="Shao Z."/>
            <person name="Alain K."/>
            <person name="Jebbar M."/>
        </authorList>
    </citation>
    <scope>NUCLEOTIDE SEQUENCE</scope>
    <source>
        <strain evidence="2">DSM 16372</strain>
    </source>
</reference>
<evidence type="ECO:0000256" key="1">
    <source>
        <dbReference type="SAM" id="Phobius"/>
    </source>
</evidence>
<name>A0AAV4ZYX5_9HYPH</name>
<dbReference type="EMBL" id="BPQO01000053">
    <property type="protein sequence ID" value="GJD92651.1"/>
    <property type="molecule type" value="Genomic_DNA"/>
</dbReference>
<dbReference type="AlphaFoldDB" id="A0AAV4ZYX5"/>
<keyword evidence="3" id="KW-1185">Reference proteome</keyword>
<feature type="transmembrane region" description="Helical" evidence="1">
    <location>
        <begin position="5"/>
        <end position="26"/>
    </location>
</feature>